<dbReference type="STRING" id="1407499.HHUB_1740"/>
<dbReference type="Proteomes" id="UP000066737">
    <property type="component" value="Chromosome I"/>
</dbReference>
<evidence type="ECO:0000256" key="4">
    <source>
        <dbReference type="ARBA" id="ARBA00023014"/>
    </source>
</evidence>
<keyword evidence="2" id="KW-0479">Metal-binding</keyword>
<dbReference type="EMBL" id="LN831302">
    <property type="protein sequence ID" value="CQH51503.1"/>
    <property type="molecule type" value="Genomic_DNA"/>
</dbReference>
<evidence type="ECO:0000256" key="1">
    <source>
        <dbReference type="ARBA" id="ARBA00022714"/>
    </source>
</evidence>
<reference evidence="8" key="1">
    <citation type="journal article" date="2016" name="Environ. Microbiol.">
        <title>The complete genome of a viable archaeum isolated from 123-million-year-old rock salt.</title>
        <authorList>
            <person name="Jaakkola S.T."/>
            <person name="Pfeiffer F."/>
            <person name="Ravantti J.J."/>
            <person name="Guo Q."/>
            <person name="Liu Y."/>
            <person name="Chen X."/>
            <person name="Ma H."/>
            <person name="Yang C."/>
            <person name="Oksanen H.M."/>
            <person name="Bamford D.H."/>
        </authorList>
    </citation>
    <scope>NUCLEOTIDE SEQUENCE</scope>
    <source>
        <strain evidence="8">JI20-1</strain>
    </source>
</reference>
<evidence type="ECO:0000256" key="3">
    <source>
        <dbReference type="ARBA" id="ARBA00023004"/>
    </source>
</evidence>
<dbReference type="PROSITE" id="PS51296">
    <property type="entry name" value="RIESKE"/>
    <property type="match status" value="1"/>
</dbReference>
<keyword evidence="5" id="KW-1015">Disulfide bond</keyword>
<evidence type="ECO:0000313" key="7">
    <source>
        <dbReference type="EMBL" id="CQH51503.1"/>
    </source>
</evidence>
<keyword evidence="1" id="KW-0001">2Fe-2S</keyword>
<dbReference type="InterPro" id="IPR014349">
    <property type="entry name" value="Rieske_Fe-S_prot"/>
</dbReference>
<dbReference type="GeneID" id="26658419"/>
<dbReference type="InterPro" id="IPR036922">
    <property type="entry name" value="Rieske_2Fe-2S_sf"/>
</dbReference>
<dbReference type="EC" id="1.10.2.-" evidence="7"/>
<dbReference type="AlphaFoldDB" id="A0A0U5GZU3"/>
<evidence type="ECO:0000256" key="2">
    <source>
        <dbReference type="ARBA" id="ARBA00022723"/>
    </source>
</evidence>
<dbReference type="GO" id="GO:0016491">
    <property type="term" value="F:oxidoreductase activity"/>
    <property type="evidence" value="ECO:0007669"/>
    <property type="project" value="UniProtKB-KW"/>
</dbReference>
<accession>A0A0U5GZU3</accession>
<dbReference type="OrthoDB" id="5623at2157"/>
<dbReference type="InterPro" id="IPR006311">
    <property type="entry name" value="TAT_signal"/>
</dbReference>
<gene>
    <name evidence="7" type="primary">petA</name>
    <name evidence="7" type="ORF">HHUB_1740</name>
</gene>
<sequence>MSDKYPESSGRRRFVKGVVGSAGVAGIGTAGVASLDAVTNQTGTGGGQTTYFGVQNTGGPAPRAMPMVPLEIDDEGYLRGVYPEVQEVEQQGETVQVAREDLGGITYEVDWFQYCGIQDYEGLQPSYEGDNYFRYSGGSSSYDWQPGSGQVHVDDFSDYDTWANDYGEAGIGKPASVTWRSQDTDNSIPVQVIRSTLLEDAIEDASGEVGEWLDAATENGFMAFLNKCTHYCCVPGYRSSNYEGAGDKIYCACHQSIYDPYSIVKRSFTAYPRPEDG</sequence>
<keyword evidence="7" id="KW-0560">Oxidoreductase</keyword>
<dbReference type="Gene3D" id="2.102.10.10">
    <property type="entry name" value="Rieske [2Fe-2S] iron-sulphur domain"/>
    <property type="match status" value="1"/>
</dbReference>
<feature type="domain" description="Rieske" evidence="6">
    <location>
        <begin position="189"/>
        <end position="277"/>
    </location>
</feature>
<keyword evidence="4" id="KW-0411">Iron-sulfur</keyword>
<dbReference type="PROSITE" id="PS51318">
    <property type="entry name" value="TAT"/>
    <property type="match status" value="1"/>
</dbReference>
<keyword evidence="8" id="KW-1185">Reference proteome</keyword>
<dbReference type="RefSeq" id="WP_059056226.1">
    <property type="nucleotide sequence ID" value="NZ_CEML01000002.1"/>
</dbReference>
<evidence type="ECO:0000313" key="8">
    <source>
        <dbReference type="Proteomes" id="UP000066737"/>
    </source>
</evidence>
<dbReference type="SUPFAM" id="SSF50022">
    <property type="entry name" value="ISP domain"/>
    <property type="match status" value="1"/>
</dbReference>
<organism evidence="7 8">
    <name type="scientific">Halobacterium hubeiense</name>
    <dbReference type="NCBI Taxonomy" id="1407499"/>
    <lineage>
        <taxon>Archaea</taxon>
        <taxon>Methanobacteriati</taxon>
        <taxon>Methanobacteriota</taxon>
        <taxon>Stenosarchaea group</taxon>
        <taxon>Halobacteria</taxon>
        <taxon>Halobacteriales</taxon>
        <taxon>Halobacteriaceae</taxon>
        <taxon>Halobacterium</taxon>
    </lineage>
</organism>
<dbReference type="PANTHER" id="PTHR10134">
    <property type="entry name" value="CYTOCHROME B-C1 COMPLEX SUBUNIT RIESKE, MITOCHONDRIAL"/>
    <property type="match status" value="1"/>
</dbReference>
<keyword evidence="3" id="KW-0408">Iron</keyword>
<protein>
    <submittedName>
        <fullName evidence="7">Cytochrome bc1 complex Rieske iron-sulfur protein</fullName>
        <ecNumber evidence="7">1.10.2.-</ecNumber>
    </submittedName>
</protein>
<proteinExistence type="predicted"/>
<dbReference type="GO" id="GO:0046872">
    <property type="term" value="F:metal ion binding"/>
    <property type="evidence" value="ECO:0007669"/>
    <property type="project" value="UniProtKB-KW"/>
</dbReference>
<dbReference type="KEGG" id="hhb:Hhub_1740"/>
<dbReference type="GO" id="GO:0051537">
    <property type="term" value="F:2 iron, 2 sulfur cluster binding"/>
    <property type="evidence" value="ECO:0007669"/>
    <property type="project" value="UniProtKB-KW"/>
</dbReference>
<name>A0A0U5GZU3_9EURY</name>
<evidence type="ECO:0000259" key="6">
    <source>
        <dbReference type="PROSITE" id="PS51296"/>
    </source>
</evidence>
<evidence type="ECO:0000256" key="5">
    <source>
        <dbReference type="ARBA" id="ARBA00023157"/>
    </source>
</evidence>
<dbReference type="InterPro" id="IPR017941">
    <property type="entry name" value="Rieske_2Fe-2S"/>
</dbReference>